<dbReference type="PRINTS" id="PR00344">
    <property type="entry name" value="BCTRLSENSOR"/>
</dbReference>
<reference evidence="7 8" key="1">
    <citation type="submission" date="2022-03" db="EMBL/GenBank/DDBJ databases">
        <title>Hymenobactersp. isolated from the air.</title>
        <authorList>
            <person name="Won M."/>
            <person name="Kwon S.-W."/>
        </authorList>
    </citation>
    <scope>NUCLEOTIDE SEQUENCE [LARGE SCALE GENOMIC DNA]</scope>
    <source>
        <strain evidence="7 8">KACC 22596</strain>
    </source>
</reference>
<name>A0ABY4B6J5_9BACT</name>
<dbReference type="GO" id="GO:0005524">
    <property type="term" value="F:ATP binding"/>
    <property type="evidence" value="ECO:0007669"/>
    <property type="project" value="UniProtKB-KW"/>
</dbReference>
<feature type="transmembrane region" description="Helical" evidence="4">
    <location>
        <begin position="300"/>
        <end position="318"/>
    </location>
</feature>
<protein>
    <recommendedName>
        <fullName evidence="2">histidine kinase</fullName>
        <ecNumber evidence="2">2.7.13.3</ecNumber>
    </recommendedName>
</protein>
<evidence type="ECO:0000313" key="7">
    <source>
        <dbReference type="EMBL" id="UOE34743.1"/>
    </source>
</evidence>
<dbReference type="PANTHER" id="PTHR43065">
    <property type="entry name" value="SENSOR HISTIDINE KINASE"/>
    <property type="match status" value="1"/>
</dbReference>
<gene>
    <name evidence="7" type="ORF">MTP16_03605</name>
</gene>
<dbReference type="InterPro" id="IPR004358">
    <property type="entry name" value="Sig_transdc_His_kin-like_C"/>
</dbReference>
<dbReference type="EC" id="2.7.13.3" evidence="2"/>
<feature type="transmembrane region" description="Helical" evidence="4">
    <location>
        <begin position="267"/>
        <end position="288"/>
    </location>
</feature>
<dbReference type="InterPro" id="IPR036890">
    <property type="entry name" value="HATPase_C_sf"/>
</dbReference>
<feature type="transmembrane region" description="Helical" evidence="4">
    <location>
        <begin position="242"/>
        <end position="261"/>
    </location>
</feature>
<dbReference type="CDD" id="cd00082">
    <property type="entry name" value="HisKA"/>
    <property type="match status" value="1"/>
</dbReference>
<dbReference type="EMBL" id="CP094534">
    <property type="protein sequence ID" value="UOE34743.1"/>
    <property type="molecule type" value="Genomic_DNA"/>
</dbReference>
<dbReference type="SUPFAM" id="SSF55874">
    <property type="entry name" value="ATPase domain of HSP90 chaperone/DNA topoisomerase II/histidine kinase"/>
    <property type="match status" value="1"/>
</dbReference>
<dbReference type="Gene3D" id="2.60.120.260">
    <property type="entry name" value="Galactose-binding domain-like"/>
    <property type="match status" value="1"/>
</dbReference>
<dbReference type="SMART" id="SM00388">
    <property type="entry name" value="HisKA"/>
    <property type="match status" value="1"/>
</dbReference>
<keyword evidence="4" id="KW-1133">Transmembrane helix</keyword>
<proteinExistence type="predicted"/>
<keyword evidence="8" id="KW-1185">Reference proteome</keyword>
<dbReference type="PANTHER" id="PTHR43065:SF42">
    <property type="entry name" value="TWO-COMPONENT SENSOR PPRA"/>
    <property type="match status" value="1"/>
</dbReference>
<dbReference type="Gene3D" id="3.30.565.10">
    <property type="entry name" value="Histidine kinase-like ATPase, C-terminal domain"/>
    <property type="match status" value="1"/>
</dbReference>
<dbReference type="InterPro" id="IPR005467">
    <property type="entry name" value="His_kinase_dom"/>
</dbReference>
<dbReference type="SMART" id="SM00387">
    <property type="entry name" value="HATPase_c"/>
    <property type="match status" value="1"/>
</dbReference>
<keyword evidence="4" id="KW-0812">Transmembrane</keyword>
<evidence type="ECO:0000256" key="2">
    <source>
        <dbReference type="ARBA" id="ARBA00012438"/>
    </source>
</evidence>
<keyword evidence="7" id="KW-0067">ATP-binding</keyword>
<feature type="transmembrane region" description="Helical" evidence="4">
    <location>
        <begin position="211"/>
        <end position="230"/>
    </location>
</feature>
<feature type="transmembrane region" description="Helical" evidence="4">
    <location>
        <begin position="330"/>
        <end position="348"/>
    </location>
</feature>
<organism evidence="7 8">
    <name type="scientific">Hymenobacter monticola</name>
    <dbReference type="NCBI Taxonomy" id="1705399"/>
    <lineage>
        <taxon>Bacteria</taxon>
        <taxon>Pseudomonadati</taxon>
        <taxon>Bacteroidota</taxon>
        <taxon>Cytophagia</taxon>
        <taxon>Cytophagales</taxon>
        <taxon>Hymenobacteraceae</taxon>
        <taxon>Hymenobacter</taxon>
    </lineage>
</organism>
<dbReference type="InterPro" id="IPR036097">
    <property type="entry name" value="HisK_dim/P_sf"/>
</dbReference>
<evidence type="ECO:0000256" key="4">
    <source>
        <dbReference type="SAM" id="Phobius"/>
    </source>
</evidence>
<feature type="chain" id="PRO_5046525207" description="histidine kinase" evidence="5">
    <location>
        <begin position="20"/>
        <end position="735"/>
    </location>
</feature>
<dbReference type="InterPro" id="IPR003594">
    <property type="entry name" value="HATPase_dom"/>
</dbReference>
<evidence type="ECO:0000256" key="5">
    <source>
        <dbReference type="SAM" id="SignalP"/>
    </source>
</evidence>
<dbReference type="Gene3D" id="1.10.287.130">
    <property type="match status" value="1"/>
</dbReference>
<feature type="transmembrane region" description="Helical" evidence="4">
    <location>
        <begin position="360"/>
        <end position="382"/>
    </location>
</feature>
<evidence type="ECO:0000259" key="6">
    <source>
        <dbReference type="PROSITE" id="PS50109"/>
    </source>
</evidence>
<dbReference type="Proteomes" id="UP000831390">
    <property type="component" value="Chromosome"/>
</dbReference>
<dbReference type="RefSeq" id="WP_243516030.1">
    <property type="nucleotide sequence ID" value="NZ_CP094534.1"/>
</dbReference>
<keyword evidence="3" id="KW-0597">Phosphoprotein</keyword>
<sequence length="735" mass="80369">MRLLLLLAALGLLFGVAAAAPLPADTAVLRIDHLPATGLLLQKGWRYHPGDDPAWARPNFDDSAWDTITVARSGLPLPQRARNGAGWFRLRLRLADSLRAQALALQMASESMAGLEVYADGRRIGRSGIFSTNPARVRPASRRGWPLNLDLVWAGPGPELLLAVRFSPYRPALPGRAWLAPGDELVDFSFRLYKQQQLRQQERQAKITESLWALQAGMFLLLGLLHLTFFRYNPAQRANAYFAQYALLGVAGYCLDAFYPLDLALGWASVAFSGTRLFLNYYGFIAGLRAMYALFGVRPGWAYAGLCLLAGLLVPWQVYSGLLGATPTPWPYLSLFAGAMLMQVRLTWQAVRRRQRGSLLVGSGFGIGLLLTLAAVALSFLFPQWQSADFFQLIGGVLFLLGSIAPVLSISLYLAREFALDAQLLQVKLREVERLSAQTLAQEQEKQAMLAQQNETLETQVAQRTGELQRSLTDLRATQAQLIQKEKMASLGELTAGIAHEIQNPLNFVNNFSEVSSELMMELREAQAAGDAEEVAALAEDVTQNLGKITEHGKRAAAIVKGMLEHSRTSTGERVPTDLNALCGEYLRLAYQGLLAKDKTFNAALETDFTPGLPPVEAVGADVGRVLLNLFGNAFYAVQKRQQADAAGYQPTVTVSTKQAGPQVEIRVRDNGTGMPEEVKTKIFQPFFTTKPTGEGTGLGLSLSYDIISKAHGGTLTVESQPGNFTEFLISLPLN</sequence>
<feature type="signal peptide" evidence="5">
    <location>
        <begin position="1"/>
        <end position="19"/>
    </location>
</feature>
<dbReference type="PROSITE" id="PS50109">
    <property type="entry name" value="HIS_KIN"/>
    <property type="match status" value="1"/>
</dbReference>
<feature type="transmembrane region" description="Helical" evidence="4">
    <location>
        <begin position="394"/>
        <end position="415"/>
    </location>
</feature>
<dbReference type="InterPro" id="IPR008979">
    <property type="entry name" value="Galactose-bd-like_sf"/>
</dbReference>
<dbReference type="SUPFAM" id="SSF49785">
    <property type="entry name" value="Galactose-binding domain-like"/>
    <property type="match status" value="1"/>
</dbReference>
<evidence type="ECO:0000256" key="1">
    <source>
        <dbReference type="ARBA" id="ARBA00000085"/>
    </source>
</evidence>
<feature type="domain" description="Histidine kinase" evidence="6">
    <location>
        <begin position="497"/>
        <end position="735"/>
    </location>
</feature>
<dbReference type="Pfam" id="PF02518">
    <property type="entry name" value="HATPase_c"/>
    <property type="match status" value="1"/>
</dbReference>
<keyword evidence="5" id="KW-0732">Signal</keyword>
<comment type="catalytic activity">
    <reaction evidence="1">
        <text>ATP + protein L-histidine = ADP + protein N-phospho-L-histidine.</text>
        <dbReference type="EC" id="2.7.13.3"/>
    </reaction>
</comment>
<keyword evidence="7" id="KW-0547">Nucleotide-binding</keyword>
<dbReference type="SUPFAM" id="SSF47384">
    <property type="entry name" value="Homodimeric domain of signal transducing histidine kinase"/>
    <property type="match status" value="1"/>
</dbReference>
<evidence type="ECO:0000256" key="3">
    <source>
        <dbReference type="ARBA" id="ARBA00022553"/>
    </source>
</evidence>
<dbReference type="Pfam" id="PF00512">
    <property type="entry name" value="HisKA"/>
    <property type="match status" value="1"/>
</dbReference>
<dbReference type="InterPro" id="IPR003661">
    <property type="entry name" value="HisK_dim/P_dom"/>
</dbReference>
<keyword evidence="4" id="KW-0472">Membrane</keyword>
<accession>A0ABY4B6J5</accession>
<evidence type="ECO:0000313" key="8">
    <source>
        <dbReference type="Proteomes" id="UP000831390"/>
    </source>
</evidence>